<evidence type="ECO:0000259" key="4">
    <source>
        <dbReference type="PROSITE" id="PS00498"/>
    </source>
</evidence>
<dbReference type="GeneID" id="20349348"/>
<reference evidence="7" key="1">
    <citation type="submission" date="2010-07" db="EMBL/GenBank/DDBJ databases">
        <title>The genome sequence of Gaeumannomyces graminis var. tritici strain R3-111a-1.</title>
        <authorList>
            <consortium name="The Broad Institute Genome Sequencing Platform"/>
            <person name="Ma L.-J."/>
            <person name="Dead R."/>
            <person name="Young S."/>
            <person name="Zeng Q."/>
            <person name="Koehrsen M."/>
            <person name="Alvarado L."/>
            <person name="Berlin A."/>
            <person name="Chapman S.B."/>
            <person name="Chen Z."/>
            <person name="Freedman E."/>
            <person name="Gellesch M."/>
            <person name="Goldberg J."/>
            <person name="Griggs A."/>
            <person name="Gujja S."/>
            <person name="Heilman E.R."/>
            <person name="Heiman D."/>
            <person name="Hepburn T."/>
            <person name="Howarth C."/>
            <person name="Jen D."/>
            <person name="Larson L."/>
            <person name="Mehta T."/>
            <person name="Neiman D."/>
            <person name="Pearson M."/>
            <person name="Roberts A."/>
            <person name="Saif S."/>
            <person name="Shea T."/>
            <person name="Shenoy N."/>
            <person name="Sisk P."/>
            <person name="Stolte C."/>
            <person name="Sykes S."/>
            <person name="Walk T."/>
            <person name="White J."/>
            <person name="Yandava C."/>
            <person name="Haas B."/>
            <person name="Nusbaum C."/>
            <person name="Birren B."/>
        </authorList>
    </citation>
    <scope>NUCLEOTIDE SEQUENCE [LARGE SCALE GENOMIC DNA]</scope>
    <source>
        <strain evidence="7">R3-111a-1</strain>
    </source>
</reference>
<reference evidence="5" key="2">
    <citation type="submission" date="2010-07" db="EMBL/GenBank/DDBJ databases">
        <authorList>
            <consortium name="The Broad Institute Genome Sequencing Platform"/>
            <consortium name="Broad Institute Genome Sequencing Center for Infectious Disease"/>
            <person name="Ma L.-J."/>
            <person name="Dead R."/>
            <person name="Young S."/>
            <person name="Zeng Q."/>
            <person name="Koehrsen M."/>
            <person name="Alvarado L."/>
            <person name="Berlin A."/>
            <person name="Chapman S.B."/>
            <person name="Chen Z."/>
            <person name="Freedman E."/>
            <person name="Gellesch M."/>
            <person name="Goldberg J."/>
            <person name="Griggs A."/>
            <person name="Gujja S."/>
            <person name="Heilman E.R."/>
            <person name="Heiman D."/>
            <person name="Hepburn T."/>
            <person name="Howarth C."/>
            <person name="Jen D."/>
            <person name="Larson L."/>
            <person name="Mehta T."/>
            <person name="Neiman D."/>
            <person name="Pearson M."/>
            <person name="Roberts A."/>
            <person name="Saif S."/>
            <person name="Shea T."/>
            <person name="Shenoy N."/>
            <person name="Sisk P."/>
            <person name="Stolte C."/>
            <person name="Sykes S."/>
            <person name="Walk T."/>
            <person name="White J."/>
            <person name="Yandava C."/>
            <person name="Haas B."/>
            <person name="Nusbaum C."/>
            <person name="Birren B."/>
        </authorList>
    </citation>
    <scope>NUCLEOTIDE SEQUENCE</scope>
    <source>
        <strain evidence="5">R3-111a-1</strain>
    </source>
</reference>
<name>J3P5V0_GAET3</name>
<keyword evidence="7" id="KW-1185">Reference proteome</keyword>
<keyword evidence="1" id="KW-0479">Metal-binding</keyword>
<dbReference type="Pfam" id="PF00264">
    <property type="entry name" value="Tyrosinase"/>
    <property type="match status" value="1"/>
</dbReference>
<dbReference type="PRINTS" id="PR00092">
    <property type="entry name" value="TYROSINASE"/>
</dbReference>
<protein>
    <recommendedName>
        <fullName evidence="4">Tyrosinase copper-binding domain-containing protein</fullName>
    </recommendedName>
</protein>
<feature type="chain" id="PRO_5015094942" description="Tyrosinase copper-binding domain-containing protein" evidence="3">
    <location>
        <begin position="18"/>
        <end position="337"/>
    </location>
</feature>
<dbReference type="SUPFAM" id="SSF48056">
    <property type="entry name" value="Di-copper centre-containing domain"/>
    <property type="match status" value="1"/>
</dbReference>
<reference evidence="6" key="4">
    <citation type="journal article" date="2015" name="G3 (Bethesda)">
        <title>Genome sequences of three phytopathogenic species of the Magnaporthaceae family of fungi.</title>
        <authorList>
            <person name="Okagaki L.H."/>
            <person name="Nunes C.C."/>
            <person name="Sailsbery J."/>
            <person name="Clay B."/>
            <person name="Brown D."/>
            <person name="John T."/>
            <person name="Oh Y."/>
            <person name="Young N."/>
            <person name="Fitzgerald M."/>
            <person name="Haas B.J."/>
            <person name="Zeng Q."/>
            <person name="Young S."/>
            <person name="Adiconis X."/>
            <person name="Fan L."/>
            <person name="Levin J.Z."/>
            <person name="Mitchell T.K."/>
            <person name="Okubara P.A."/>
            <person name="Farman M.L."/>
            <person name="Kohn L.M."/>
            <person name="Birren B."/>
            <person name="Ma L.-J."/>
            <person name="Dean R.A."/>
        </authorList>
    </citation>
    <scope>NUCLEOTIDE SEQUENCE</scope>
    <source>
        <strain evidence="6">R3-111a-1</strain>
    </source>
</reference>
<reference evidence="5" key="3">
    <citation type="submission" date="2010-09" db="EMBL/GenBank/DDBJ databases">
        <title>Annotation of Gaeumannomyces graminis var. tritici R3-111a-1.</title>
        <authorList>
            <consortium name="The Broad Institute Genome Sequencing Platform"/>
            <person name="Ma L.-J."/>
            <person name="Dead R."/>
            <person name="Young S.K."/>
            <person name="Zeng Q."/>
            <person name="Gargeya S."/>
            <person name="Fitzgerald M."/>
            <person name="Haas B."/>
            <person name="Abouelleil A."/>
            <person name="Alvarado L."/>
            <person name="Arachchi H.M."/>
            <person name="Berlin A."/>
            <person name="Brown A."/>
            <person name="Chapman S.B."/>
            <person name="Chen Z."/>
            <person name="Dunbar C."/>
            <person name="Freedman E."/>
            <person name="Gearin G."/>
            <person name="Gellesch M."/>
            <person name="Goldberg J."/>
            <person name="Griggs A."/>
            <person name="Gujja S."/>
            <person name="Heiman D."/>
            <person name="Howarth C."/>
            <person name="Larson L."/>
            <person name="Lui A."/>
            <person name="MacDonald P.J.P."/>
            <person name="Mehta T."/>
            <person name="Montmayeur A."/>
            <person name="Murphy C."/>
            <person name="Neiman D."/>
            <person name="Pearson M."/>
            <person name="Priest M."/>
            <person name="Roberts A."/>
            <person name="Saif S."/>
            <person name="Shea T."/>
            <person name="Shenoy N."/>
            <person name="Sisk P."/>
            <person name="Stolte C."/>
            <person name="Sykes S."/>
            <person name="Yandava C."/>
            <person name="Wortman J."/>
            <person name="Nusbaum C."/>
            <person name="Birren B."/>
        </authorList>
    </citation>
    <scope>NUCLEOTIDE SEQUENCE</scope>
    <source>
        <strain evidence="5">R3-111a-1</strain>
    </source>
</reference>
<dbReference type="InterPro" id="IPR002227">
    <property type="entry name" value="Tyrosinase_Cu-bd"/>
</dbReference>
<dbReference type="OrthoDB" id="6132182at2759"/>
<sequence>MRWIFIALLGLAARLEARQGCTRPLVRREWRTLDDEEKAEYISAVQCMLDKPSRSNVAGATRRYDDFVATHIIQADRTHFVGFFYPHHRLLVAAFEYALRKECGYGGAQPYWDWLLDIDDMAASPIFDPDTGFGGNGEWIPGTQSQPSPEMELPLPSTHEFPDRSGGGCIPDGPFEGLDTALGPRGSVAYNPRCVRRDFCPATFARMVANVRPALRMPTYGDFVASSEPNAHASGHYGVGGLYGAMTDKWSSPVDPVFWLHHANVDRMWWSWQYRDLPERLMDISGPLVSLDWTNKLGGNITLEHENALVTLGQGTSVASTMDIRGGFLCYDYEGIY</sequence>
<dbReference type="EnsemblFungi" id="EJT75052">
    <property type="protein sequence ID" value="EJT75052"/>
    <property type="gene ID" value="GGTG_08890"/>
</dbReference>
<dbReference type="AlphaFoldDB" id="J3P5V0"/>
<keyword evidence="2" id="KW-0560">Oxidoreductase</keyword>
<dbReference type="PROSITE" id="PS00498">
    <property type="entry name" value="TYROSINASE_2"/>
    <property type="match status" value="1"/>
</dbReference>
<organism evidence="5">
    <name type="scientific">Gaeumannomyces tritici (strain R3-111a-1)</name>
    <name type="common">Wheat and barley take-all root rot fungus</name>
    <name type="synonym">Gaeumannomyces graminis var. tritici</name>
    <dbReference type="NCBI Taxonomy" id="644352"/>
    <lineage>
        <taxon>Eukaryota</taxon>
        <taxon>Fungi</taxon>
        <taxon>Dikarya</taxon>
        <taxon>Ascomycota</taxon>
        <taxon>Pezizomycotina</taxon>
        <taxon>Sordariomycetes</taxon>
        <taxon>Sordariomycetidae</taxon>
        <taxon>Magnaporthales</taxon>
        <taxon>Magnaporthaceae</taxon>
        <taxon>Gaeumannomyces</taxon>
    </lineage>
</organism>
<dbReference type="Gene3D" id="1.10.1280.10">
    <property type="entry name" value="Di-copper center containing domain from catechol oxidase"/>
    <property type="match status" value="1"/>
</dbReference>
<gene>
    <name evidence="6" type="primary">20349348</name>
    <name evidence="5" type="ORF">GGTG_08890</name>
</gene>
<evidence type="ECO:0000313" key="5">
    <source>
        <dbReference type="EMBL" id="EJT75052.1"/>
    </source>
</evidence>
<dbReference type="RefSeq" id="XP_009224996.1">
    <property type="nucleotide sequence ID" value="XM_009226732.1"/>
</dbReference>
<dbReference type="GO" id="GO:0046872">
    <property type="term" value="F:metal ion binding"/>
    <property type="evidence" value="ECO:0007669"/>
    <property type="project" value="UniProtKB-KW"/>
</dbReference>
<dbReference type="eggNOG" id="ENOG502QV06">
    <property type="taxonomic scope" value="Eukaryota"/>
</dbReference>
<dbReference type="EMBL" id="GL385398">
    <property type="protein sequence ID" value="EJT75052.1"/>
    <property type="molecule type" value="Genomic_DNA"/>
</dbReference>
<evidence type="ECO:0000313" key="6">
    <source>
        <dbReference type="EnsemblFungi" id="EJT75052"/>
    </source>
</evidence>
<keyword evidence="3" id="KW-0732">Signal</keyword>
<reference evidence="6" key="5">
    <citation type="submission" date="2018-04" db="UniProtKB">
        <authorList>
            <consortium name="EnsemblFungi"/>
        </authorList>
    </citation>
    <scope>IDENTIFICATION</scope>
    <source>
        <strain evidence="6">R3-111a-1</strain>
    </source>
</reference>
<feature type="domain" description="Tyrosinase copper-binding" evidence="4">
    <location>
        <begin position="255"/>
        <end position="266"/>
    </location>
</feature>
<dbReference type="InterPro" id="IPR050316">
    <property type="entry name" value="Tyrosinase/Hemocyanin"/>
</dbReference>
<dbReference type="VEuPathDB" id="FungiDB:GGTG_08890"/>
<evidence type="ECO:0000256" key="3">
    <source>
        <dbReference type="SAM" id="SignalP"/>
    </source>
</evidence>
<dbReference type="Proteomes" id="UP000006039">
    <property type="component" value="Unassembled WGS sequence"/>
</dbReference>
<dbReference type="HOGENOM" id="CLU_035914_2_0_1"/>
<dbReference type="PANTHER" id="PTHR11474:SF125">
    <property type="entry name" value="N-ACETYL-6-HYDROXYTRYPTOPHAN OXIDASE IVOB-RELATED"/>
    <property type="match status" value="1"/>
</dbReference>
<dbReference type="PANTHER" id="PTHR11474">
    <property type="entry name" value="TYROSINASE FAMILY MEMBER"/>
    <property type="match status" value="1"/>
</dbReference>
<proteinExistence type="predicted"/>
<evidence type="ECO:0000256" key="1">
    <source>
        <dbReference type="ARBA" id="ARBA00022723"/>
    </source>
</evidence>
<evidence type="ECO:0000256" key="2">
    <source>
        <dbReference type="ARBA" id="ARBA00023002"/>
    </source>
</evidence>
<dbReference type="InterPro" id="IPR008922">
    <property type="entry name" value="Di-copper_centre_dom_sf"/>
</dbReference>
<dbReference type="STRING" id="644352.J3P5V0"/>
<feature type="signal peptide" evidence="3">
    <location>
        <begin position="1"/>
        <end position="17"/>
    </location>
</feature>
<dbReference type="GO" id="GO:0016491">
    <property type="term" value="F:oxidoreductase activity"/>
    <property type="evidence" value="ECO:0007669"/>
    <property type="project" value="UniProtKB-KW"/>
</dbReference>
<evidence type="ECO:0000313" key="7">
    <source>
        <dbReference type="Proteomes" id="UP000006039"/>
    </source>
</evidence>
<accession>J3P5V0</accession>